<dbReference type="GO" id="GO:1901681">
    <property type="term" value="F:sulfur compound binding"/>
    <property type="evidence" value="ECO:0007669"/>
    <property type="project" value="InterPro"/>
</dbReference>
<evidence type="ECO:0000256" key="2">
    <source>
        <dbReference type="ARBA" id="ARBA00006099"/>
    </source>
</evidence>
<evidence type="ECO:0000313" key="7">
    <source>
        <dbReference type="Proteomes" id="UP000782610"/>
    </source>
</evidence>
<dbReference type="SUPFAM" id="SSF53850">
    <property type="entry name" value="Periplasmic binding protein-like II"/>
    <property type="match status" value="1"/>
</dbReference>
<reference evidence="6" key="1">
    <citation type="submission" date="2020-07" db="EMBL/GenBank/DDBJ databases">
        <title>Huge and variable diversity of episymbiotic CPR bacteria and DPANN archaea in groundwater ecosystems.</title>
        <authorList>
            <person name="He C.Y."/>
            <person name="Keren R."/>
            <person name="Whittaker M."/>
            <person name="Farag I.F."/>
            <person name="Doudna J."/>
            <person name="Cate J.H.D."/>
            <person name="Banfield J.F."/>
        </authorList>
    </citation>
    <scope>NUCLEOTIDE SEQUENCE</scope>
    <source>
        <strain evidence="6">NC_groundwater_1586_Pr3_B-0.1um_66_15</strain>
    </source>
</reference>
<evidence type="ECO:0000256" key="5">
    <source>
        <dbReference type="ARBA" id="ARBA00022764"/>
    </source>
</evidence>
<dbReference type="InterPro" id="IPR034408">
    <property type="entry name" value="Sulphate/thiosulphate_BS"/>
</dbReference>
<evidence type="ECO:0000256" key="3">
    <source>
        <dbReference type="ARBA" id="ARBA00022448"/>
    </source>
</evidence>
<protein>
    <submittedName>
        <fullName evidence="6">Sulfate ABC transporter substrate-binding protein</fullName>
    </submittedName>
</protein>
<dbReference type="Gene3D" id="3.40.190.10">
    <property type="entry name" value="Periplasmic binding protein-like II"/>
    <property type="match status" value="2"/>
</dbReference>
<dbReference type="GO" id="GO:0140104">
    <property type="term" value="F:molecular carrier activity"/>
    <property type="evidence" value="ECO:0007669"/>
    <property type="project" value="InterPro"/>
</dbReference>
<sequence>MEVLMKTTAKILAYGALIAAIGLTGVVTVRAAEQHLLNVSYDPTRELYEDYNQAFAAHWLATTGNTVTIDQSHGGSGKQAQAVIDGLDADVVTLALQGDIDKIAKTAGSLPSDWRGRLENTSTPYTSTIIFLVRNGNPKGIADWGDLIKDGVEVITPNPKTSGGARWNYLAAWAWADKTFGGDEAKDIDFIKQLYAHVPVLGTGARDSTVTFAQKELGDVLLAWENEAYLVLDEFGADSFDIVYPPSSILAEPPVAVVEKNAEAHGTTELATAYLEWLYSPDGQTIAARHHYRPSRPDTVTDQAVLQNFPKLDLVSIDDPLFGGWATVQPKHFGDGGIFDQIYALQQ</sequence>
<dbReference type="GO" id="GO:1902358">
    <property type="term" value="P:sulfate transmembrane transport"/>
    <property type="evidence" value="ECO:0007669"/>
    <property type="project" value="InterPro"/>
</dbReference>
<accession>A0A933L5J6</accession>
<dbReference type="AlphaFoldDB" id="A0A933L5J6"/>
<dbReference type="GO" id="GO:0042597">
    <property type="term" value="C:periplasmic space"/>
    <property type="evidence" value="ECO:0007669"/>
    <property type="project" value="UniProtKB-SubCell"/>
</dbReference>
<dbReference type="PANTHER" id="PTHR30368">
    <property type="entry name" value="SULFATE-BINDING PROTEIN"/>
    <property type="match status" value="1"/>
</dbReference>
<keyword evidence="4" id="KW-0732">Signal</keyword>
<dbReference type="PROSITE" id="PS00757">
    <property type="entry name" value="PROK_SULFATE_BIND_2"/>
    <property type="match status" value="1"/>
</dbReference>
<dbReference type="Pfam" id="PF13531">
    <property type="entry name" value="SBP_bac_11"/>
    <property type="match status" value="1"/>
</dbReference>
<dbReference type="Proteomes" id="UP000782610">
    <property type="component" value="Unassembled WGS sequence"/>
</dbReference>
<dbReference type="CDD" id="cd01005">
    <property type="entry name" value="PBP2_CysP"/>
    <property type="match status" value="1"/>
</dbReference>
<keyword evidence="5" id="KW-0574">Periplasm</keyword>
<comment type="similarity">
    <text evidence="2">Belongs to the prokaryotic sulfate-binding protein family.</text>
</comment>
<evidence type="ECO:0000256" key="4">
    <source>
        <dbReference type="ARBA" id="ARBA00022729"/>
    </source>
</evidence>
<evidence type="ECO:0000256" key="1">
    <source>
        <dbReference type="ARBA" id="ARBA00004418"/>
    </source>
</evidence>
<gene>
    <name evidence="6" type="ORF">HY834_20115</name>
</gene>
<organism evidence="6 7">
    <name type="scientific">Devosia nanyangense</name>
    <dbReference type="NCBI Taxonomy" id="1228055"/>
    <lineage>
        <taxon>Bacteria</taxon>
        <taxon>Pseudomonadati</taxon>
        <taxon>Pseudomonadota</taxon>
        <taxon>Alphaproteobacteria</taxon>
        <taxon>Hyphomicrobiales</taxon>
        <taxon>Devosiaceae</taxon>
        <taxon>Devosia</taxon>
    </lineage>
</organism>
<dbReference type="NCBIfam" id="NF008106">
    <property type="entry name" value="PRK10852.1"/>
    <property type="match status" value="1"/>
</dbReference>
<dbReference type="PANTHER" id="PTHR30368:SF2">
    <property type="entry name" value="SULFATE-BINDING PROTEIN"/>
    <property type="match status" value="1"/>
</dbReference>
<keyword evidence="3" id="KW-0813">Transport</keyword>
<evidence type="ECO:0000313" key="6">
    <source>
        <dbReference type="EMBL" id="MBI4924046.1"/>
    </source>
</evidence>
<dbReference type="EMBL" id="JACRAF010000068">
    <property type="protein sequence ID" value="MBI4924046.1"/>
    <property type="molecule type" value="Genomic_DNA"/>
</dbReference>
<name>A0A933L5J6_9HYPH</name>
<comment type="caution">
    <text evidence="6">The sequence shown here is derived from an EMBL/GenBank/DDBJ whole genome shotgun (WGS) entry which is preliminary data.</text>
</comment>
<proteinExistence type="inferred from homology"/>
<dbReference type="NCBIfam" id="TIGR00971">
    <property type="entry name" value="3a0106s03"/>
    <property type="match status" value="1"/>
</dbReference>
<dbReference type="InterPro" id="IPR005669">
    <property type="entry name" value="Thiosulph/SO4-bd"/>
</dbReference>
<comment type="subcellular location">
    <subcellularLocation>
        <location evidence="1">Periplasm</location>
    </subcellularLocation>
</comment>
<dbReference type="NCBIfam" id="NF008022">
    <property type="entry name" value="PRK10752.1"/>
    <property type="match status" value="1"/>
</dbReference>